<dbReference type="STRING" id="647113.Metok_0728"/>
<feature type="transmembrane region" description="Helical" evidence="1">
    <location>
        <begin position="118"/>
        <end position="140"/>
    </location>
</feature>
<feature type="transmembrane region" description="Helical" evidence="1">
    <location>
        <begin position="152"/>
        <end position="176"/>
    </location>
</feature>
<dbReference type="eggNOG" id="arCOG01996">
    <property type="taxonomic scope" value="Archaea"/>
</dbReference>
<sequence>MDIYGKYKVSIPIIIAILSFTFGIFMGHVLYISSSHNFPINESSINYMHLNSLTTLSFWDILYNNITVYIKLISGVLVFGILDIYLLFINGFYVSFIASGTKITYIIAGILPHGILEFAGFILAGAVGLKIPSNLILYLLDKKEKLMTKEDICEIFCMSLLSLSLIIIAAFIEAYITPTLLSLT</sequence>
<evidence type="ECO:0008006" key="4">
    <source>
        <dbReference type="Google" id="ProtNLM"/>
    </source>
</evidence>
<protein>
    <recommendedName>
        <fullName evidence="4">Stage II sporulation protein M</fullName>
    </recommendedName>
</protein>
<dbReference type="KEGG" id="mok:Metok_0728"/>
<keyword evidence="1" id="KW-0812">Transmembrane</keyword>
<dbReference type="Pfam" id="PF01944">
    <property type="entry name" value="SpoIIM"/>
    <property type="match status" value="1"/>
</dbReference>
<dbReference type="HOGENOM" id="CLU_099320_1_0_2"/>
<name>F8AL91_METOI</name>
<dbReference type="AlphaFoldDB" id="F8AL91"/>
<feature type="transmembrane region" description="Helical" evidence="1">
    <location>
        <begin position="12"/>
        <end position="32"/>
    </location>
</feature>
<dbReference type="InterPro" id="IPR002798">
    <property type="entry name" value="SpoIIM-like"/>
</dbReference>
<accession>F8AL91</accession>
<keyword evidence="1" id="KW-0472">Membrane</keyword>
<keyword evidence="1" id="KW-1133">Transmembrane helix</keyword>
<dbReference type="Proteomes" id="UP000009296">
    <property type="component" value="Chromosome"/>
</dbReference>
<dbReference type="OrthoDB" id="86288at2157"/>
<dbReference type="EMBL" id="CP002792">
    <property type="protein sequence ID" value="AEH06705.1"/>
    <property type="molecule type" value="Genomic_DNA"/>
</dbReference>
<dbReference type="PANTHER" id="PTHR35337:SF1">
    <property type="entry name" value="SLR1478 PROTEIN"/>
    <property type="match status" value="1"/>
</dbReference>
<evidence type="ECO:0000256" key="1">
    <source>
        <dbReference type="SAM" id="Phobius"/>
    </source>
</evidence>
<keyword evidence="3" id="KW-1185">Reference proteome</keyword>
<dbReference type="PANTHER" id="PTHR35337">
    <property type="entry name" value="SLR1478 PROTEIN"/>
    <property type="match status" value="1"/>
</dbReference>
<evidence type="ECO:0000313" key="3">
    <source>
        <dbReference type="Proteomes" id="UP000009296"/>
    </source>
</evidence>
<feature type="transmembrane region" description="Helical" evidence="1">
    <location>
        <begin position="75"/>
        <end position="98"/>
    </location>
</feature>
<dbReference type="RefSeq" id="WP_013866890.1">
    <property type="nucleotide sequence ID" value="NC_015636.1"/>
</dbReference>
<dbReference type="GeneID" id="10772869"/>
<evidence type="ECO:0000313" key="2">
    <source>
        <dbReference type="EMBL" id="AEH06705.1"/>
    </source>
</evidence>
<organism evidence="2 3">
    <name type="scientific">Methanothermococcus okinawensis (strain DSM 14208 / JCM 11175 / IH1)</name>
    <dbReference type="NCBI Taxonomy" id="647113"/>
    <lineage>
        <taxon>Archaea</taxon>
        <taxon>Methanobacteriati</taxon>
        <taxon>Methanobacteriota</taxon>
        <taxon>Methanomada group</taxon>
        <taxon>Methanococci</taxon>
        <taxon>Methanococcales</taxon>
        <taxon>Methanococcaceae</taxon>
        <taxon>Methanothermococcus</taxon>
    </lineage>
</organism>
<reference evidence="2" key="1">
    <citation type="submission" date="2011-05" db="EMBL/GenBank/DDBJ databases">
        <title>Complete sequence of chromosome of Methanothermococcus okinawensis IH1.</title>
        <authorList>
            <consortium name="US DOE Joint Genome Institute"/>
            <person name="Lucas S."/>
            <person name="Han J."/>
            <person name="Lapidus A."/>
            <person name="Cheng J.-F."/>
            <person name="Goodwin L."/>
            <person name="Pitluck S."/>
            <person name="Peters L."/>
            <person name="Mikhailova N."/>
            <person name="Held B."/>
            <person name="Han C."/>
            <person name="Tapia R."/>
            <person name="Land M."/>
            <person name="Hauser L."/>
            <person name="Kyrpides N."/>
            <person name="Ivanova N."/>
            <person name="Pagani I."/>
            <person name="Sieprawska-Lupa M."/>
            <person name="Takai K."/>
            <person name="Miyazaki J."/>
            <person name="Whitman W."/>
            <person name="Woyke T."/>
        </authorList>
    </citation>
    <scope>NUCLEOTIDE SEQUENCE</scope>
    <source>
        <strain evidence="2">IH1</strain>
    </source>
</reference>
<gene>
    <name evidence="2" type="ordered locus">Metok_0728</name>
</gene>
<proteinExistence type="predicted"/>